<evidence type="ECO:0000256" key="1">
    <source>
        <dbReference type="ARBA" id="ARBA00004613"/>
    </source>
</evidence>
<dbReference type="STRING" id="3880.G7JWT7"/>
<reference evidence="9" key="3">
    <citation type="submission" date="2015-04" db="UniProtKB">
        <authorList>
            <consortium name="EnsemblPlants"/>
        </authorList>
    </citation>
    <scope>IDENTIFICATION</scope>
    <source>
        <strain evidence="9">cv. Jemalong A17</strain>
    </source>
</reference>
<keyword evidence="6" id="KW-0442">Lipid degradation</keyword>
<reference evidence="8 10" key="2">
    <citation type="journal article" date="2014" name="BMC Genomics">
        <title>An improved genome release (version Mt4.0) for the model legume Medicago truncatula.</title>
        <authorList>
            <person name="Tang H."/>
            <person name="Krishnakumar V."/>
            <person name="Bidwell S."/>
            <person name="Rosen B."/>
            <person name="Chan A."/>
            <person name="Zhou S."/>
            <person name="Gentzbittel L."/>
            <person name="Childs K.L."/>
            <person name="Yandell M."/>
            <person name="Gundlach H."/>
            <person name="Mayer K.F."/>
            <person name="Schwartz D.C."/>
            <person name="Town C.D."/>
        </authorList>
    </citation>
    <scope>GENOME REANNOTATION</scope>
    <source>
        <strain evidence="9 10">cv. Jemalong A17</strain>
    </source>
</reference>
<proteinExistence type="inferred from homology"/>
<keyword evidence="5" id="KW-0378">Hydrolase</keyword>
<dbReference type="Gene3D" id="3.40.50.1110">
    <property type="entry name" value="SGNH hydrolase"/>
    <property type="match status" value="1"/>
</dbReference>
<evidence type="ECO:0000256" key="4">
    <source>
        <dbReference type="ARBA" id="ARBA00022729"/>
    </source>
</evidence>
<dbReference type="Proteomes" id="UP000002051">
    <property type="component" value="Chromosome 5"/>
</dbReference>
<dbReference type="HOGENOM" id="CLU_2137201_0_0_1"/>
<evidence type="ECO:0000313" key="9">
    <source>
        <dbReference type="EnsemblPlants" id="AES97012"/>
    </source>
</evidence>
<keyword evidence="4" id="KW-0732">Signal</keyword>
<gene>
    <name evidence="8" type="ordered locus">MTR_5g044210</name>
</gene>
<evidence type="ECO:0000256" key="2">
    <source>
        <dbReference type="ARBA" id="ARBA00008668"/>
    </source>
</evidence>
<dbReference type="InterPro" id="IPR036514">
    <property type="entry name" value="SGNH_hydro_sf"/>
</dbReference>
<evidence type="ECO:0000256" key="5">
    <source>
        <dbReference type="ARBA" id="ARBA00022801"/>
    </source>
</evidence>
<dbReference type="PANTHER" id="PTHR45650">
    <property type="entry name" value="GDSL-LIKE LIPASE/ACYLHYDROLASE-RELATED"/>
    <property type="match status" value="1"/>
</dbReference>
<organism evidence="8 10">
    <name type="scientific">Medicago truncatula</name>
    <name type="common">Barrel medic</name>
    <name type="synonym">Medicago tribuloides</name>
    <dbReference type="NCBI Taxonomy" id="3880"/>
    <lineage>
        <taxon>Eukaryota</taxon>
        <taxon>Viridiplantae</taxon>
        <taxon>Streptophyta</taxon>
        <taxon>Embryophyta</taxon>
        <taxon>Tracheophyta</taxon>
        <taxon>Spermatophyta</taxon>
        <taxon>Magnoliopsida</taxon>
        <taxon>eudicotyledons</taxon>
        <taxon>Gunneridae</taxon>
        <taxon>Pentapetalae</taxon>
        <taxon>rosids</taxon>
        <taxon>fabids</taxon>
        <taxon>Fabales</taxon>
        <taxon>Fabaceae</taxon>
        <taxon>Papilionoideae</taxon>
        <taxon>50 kb inversion clade</taxon>
        <taxon>NPAAA clade</taxon>
        <taxon>Hologalegina</taxon>
        <taxon>IRL clade</taxon>
        <taxon>Trifolieae</taxon>
        <taxon>Medicago</taxon>
    </lineage>
</organism>
<comment type="similarity">
    <text evidence="2">Belongs to the 'GDSL' lipolytic enzyme family.</text>
</comment>
<keyword evidence="3" id="KW-0964">Secreted</keyword>
<evidence type="ECO:0000256" key="6">
    <source>
        <dbReference type="ARBA" id="ARBA00022963"/>
    </source>
</evidence>
<comment type="subcellular location">
    <subcellularLocation>
        <location evidence="1">Secreted</location>
    </subcellularLocation>
</comment>
<protein>
    <recommendedName>
        <fullName evidence="11">Triacylglycerol lipase</fullName>
    </recommendedName>
</protein>
<accession>G7JWT7</accession>
<evidence type="ECO:0000313" key="8">
    <source>
        <dbReference type="EMBL" id="AES97012.1"/>
    </source>
</evidence>
<reference evidence="8 10" key="1">
    <citation type="journal article" date="2011" name="Nature">
        <title>The Medicago genome provides insight into the evolution of rhizobial symbioses.</title>
        <authorList>
            <person name="Young N.D."/>
            <person name="Debelle F."/>
            <person name="Oldroyd G.E."/>
            <person name="Geurts R."/>
            <person name="Cannon S.B."/>
            <person name="Udvardi M.K."/>
            <person name="Benedito V.A."/>
            <person name="Mayer K.F."/>
            <person name="Gouzy J."/>
            <person name="Schoof H."/>
            <person name="Van de Peer Y."/>
            <person name="Proost S."/>
            <person name="Cook D.R."/>
            <person name="Meyers B.C."/>
            <person name="Spannagl M."/>
            <person name="Cheung F."/>
            <person name="De Mita S."/>
            <person name="Krishnakumar V."/>
            <person name="Gundlach H."/>
            <person name="Zhou S."/>
            <person name="Mudge J."/>
            <person name="Bharti A.K."/>
            <person name="Murray J.D."/>
            <person name="Naoumkina M.A."/>
            <person name="Rosen B."/>
            <person name="Silverstein K.A."/>
            <person name="Tang H."/>
            <person name="Rombauts S."/>
            <person name="Zhao P.X."/>
            <person name="Zhou P."/>
            <person name="Barbe V."/>
            <person name="Bardou P."/>
            <person name="Bechner M."/>
            <person name="Bellec A."/>
            <person name="Berger A."/>
            <person name="Berges H."/>
            <person name="Bidwell S."/>
            <person name="Bisseling T."/>
            <person name="Choisne N."/>
            <person name="Couloux A."/>
            <person name="Denny R."/>
            <person name="Deshpande S."/>
            <person name="Dai X."/>
            <person name="Doyle J.J."/>
            <person name="Dudez A.M."/>
            <person name="Farmer A.D."/>
            <person name="Fouteau S."/>
            <person name="Franken C."/>
            <person name="Gibelin C."/>
            <person name="Gish J."/>
            <person name="Goldstein S."/>
            <person name="Gonzalez A.J."/>
            <person name="Green P.J."/>
            <person name="Hallab A."/>
            <person name="Hartog M."/>
            <person name="Hua A."/>
            <person name="Humphray S.J."/>
            <person name="Jeong D.H."/>
            <person name="Jing Y."/>
            <person name="Jocker A."/>
            <person name="Kenton S.M."/>
            <person name="Kim D.J."/>
            <person name="Klee K."/>
            <person name="Lai H."/>
            <person name="Lang C."/>
            <person name="Lin S."/>
            <person name="Macmil S.L."/>
            <person name="Magdelenat G."/>
            <person name="Matthews L."/>
            <person name="McCorrison J."/>
            <person name="Monaghan E.L."/>
            <person name="Mun J.H."/>
            <person name="Najar F.Z."/>
            <person name="Nicholson C."/>
            <person name="Noirot C."/>
            <person name="O'Bleness M."/>
            <person name="Paule C.R."/>
            <person name="Poulain J."/>
            <person name="Prion F."/>
            <person name="Qin B."/>
            <person name="Qu C."/>
            <person name="Retzel E.F."/>
            <person name="Riddle C."/>
            <person name="Sallet E."/>
            <person name="Samain S."/>
            <person name="Samson N."/>
            <person name="Sanders I."/>
            <person name="Saurat O."/>
            <person name="Scarpelli C."/>
            <person name="Schiex T."/>
            <person name="Segurens B."/>
            <person name="Severin A.J."/>
            <person name="Sherrier D.J."/>
            <person name="Shi R."/>
            <person name="Sims S."/>
            <person name="Singer S.R."/>
            <person name="Sinharoy S."/>
            <person name="Sterck L."/>
            <person name="Viollet A."/>
            <person name="Wang B.B."/>
            <person name="Wang K."/>
            <person name="Wang M."/>
            <person name="Wang X."/>
            <person name="Warfsmann J."/>
            <person name="Weissenbach J."/>
            <person name="White D.D."/>
            <person name="White J.D."/>
            <person name="Wiley G.B."/>
            <person name="Wincker P."/>
            <person name="Xing Y."/>
            <person name="Yang L."/>
            <person name="Yao Z."/>
            <person name="Ying F."/>
            <person name="Zhai J."/>
            <person name="Zhou L."/>
            <person name="Zuber A."/>
            <person name="Denarie J."/>
            <person name="Dixon R.A."/>
            <person name="May G.D."/>
            <person name="Schwartz D.C."/>
            <person name="Rogers J."/>
            <person name="Quetier F."/>
            <person name="Town C.D."/>
            <person name="Roe B.A."/>
        </authorList>
    </citation>
    <scope>NUCLEOTIDE SEQUENCE [LARGE SCALE GENOMIC DNA]</scope>
    <source>
        <strain evidence="8">A17</strain>
        <strain evidence="9 10">cv. Jemalong A17</strain>
    </source>
</reference>
<dbReference type="EMBL" id="CM001221">
    <property type="protein sequence ID" value="AES97012.1"/>
    <property type="molecule type" value="Genomic_DNA"/>
</dbReference>
<dbReference type="GO" id="GO:0005576">
    <property type="term" value="C:extracellular region"/>
    <property type="evidence" value="ECO:0007669"/>
    <property type="project" value="UniProtKB-SubCell"/>
</dbReference>
<keyword evidence="10" id="KW-1185">Reference proteome</keyword>
<evidence type="ECO:0000256" key="3">
    <source>
        <dbReference type="ARBA" id="ARBA00022525"/>
    </source>
</evidence>
<name>G7JWT7_MEDTR</name>
<evidence type="ECO:0008006" key="11">
    <source>
        <dbReference type="Google" id="ProtNLM"/>
    </source>
</evidence>
<dbReference type="InterPro" id="IPR051238">
    <property type="entry name" value="GDSL_esterase/lipase"/>
</dbReference>
<dbReference type="EnsemblPlants" id="AES97012">
    <property type="protein sequence ID" value="AES97012"/>
    <property type="gene ID" value="MTR_5g044210"/>
</dbReference>
<dbReference type="AlphaFoldDB" id="G7JWT7"/>
<dbReference type="PaxDb" id="3880-AES97012"/>
<evidence type="ECO:0000256" key="7">
    <source>
        <dbReference type="ARBA" id="ARBA00023098"/>
    </source>
</evidence>
<dbReference type="GO" id="GO:0016787">
    <property type="term" value="F:hydrolase activity"/>
    <property type="evidence" value="ECO:0007669"/>
    <property type="project" value="UniProtKB-KW"/>
</dbReference>
<dbReference type="GO" id="GO:0016042">
    <property type="term" value="P:lipid catabolic process"/>
    <property type="evidence" value="ECO:0007669"/>
    <property type="project" value="UniProtKB-KW"/>
</dbReference>
<sequence length="113" mass="12785">MSRNSQKNSEEILNHDNAKKVVKVEYRFSSISLDGRVWFTNMKLQNDDHAIIMFSISANSYFTKNLVPTLYVFGDSTVDVGNNNNLNTAAKANVFPYGIDFNNCSTLKLLQVQ</sequence>
<keyword evidence="7" id="KW-0443">Lipid metabolism</keyword>
<evidence type="ECO:0000313" key="10">
    <source>
        <dbReference type="Proteomes" id="UP000002051"/>
    </source>
</evidence>
<dbReference type="PANTHER" id="PTHR45650:SF14">
    <property type="entry name" value="GDSL ESTERASE_LIPASE 7-LIKE"/>
    <property type="match status" value="1"/>
</dbReference>